<name>A0A9W7LDL3_9STRA</name>
<evidence type="ECO:0000313" key="4">
    <source>
        <dbReference type="EMBL" id="GMI46644.1"/>
    </source>
</evidence>
<evidence type="ECO:0000259" key="3">
    <source>
        <dbReference type="Pfam" id="PF01764"/>
    </source>
</evidence>
<feature type="compositionally biased region" description="Low complexity" evidence="1">
    <location>
        <begin position="11"/>
        <end position="26"/>
    </location>
</feature>
<comment type="caution">
    <text evidence="4">The sequence shown here is derived from an EMBL/GenBank/DDBJ whole genome shotgun (WGS) entry which is preliminary data.</text>
</comment>
<evidence type="ECO:0000256" key="1">
    <source>
        <dbReference type="SAM" id="MobiDB-lite"/>
    </source>
</evidence>
<dbReference type="CDD" id="cd00519">
    <property type="entry name" value="Lipase_3"/>
    <property type="match status" value="1"/>
</dbReference>
<evidence type="ECO:0000256" key="2">
    <source>
        <dbReference type="SAM" id="Phobius"/>
    </source>
</evidence>
<feature type="compositionally biased region" description="Acidic residues" evidence="1">
    <location>
        <begin position="1062"/>
        <end position="1073"/>
    </location>
</feature>
<dbReference type="Pfam" id="PF01764">
    <property type="entry name" value="Lipase_3"/>
    <property type="match status" value="1"/>
</dbReference>
<feature type="region of interest" description="Disordered" evidence="1">
    <location>
        <begin position="1055"/>
        <end position="1113"/>
    </location>
</feature>
<dbReference type="Proteomes" id="UP001165065">
    <property type="component" value="Unassembled WGS sequence"/>
</dbReference>
<feature type="transmembrane region" description="Helical" evidence="2">
    <location>
        <begin position="393"/>
        <end position="411"/>
    </location>
</feature>
<dbReference type="GO" id="GO:0006629">
    <property type="term" value="P:lipid metabolic process"/>
    <property type="evidence" value="ECO:0007669"/>
    <property type="project" value="InterPro"/>
</dbReference>
<dbReference type="OrthoDB" id="200718at2759"/>
<feature type="transmembrane region" description="Helical" evidence="2">
    <location>
        <begin position="472"/>
        <end position="493"/>
    </location>
</feature>
<keyword evidence="2" id="KW-0472">Membrane</keyword>
<dbReference type="SUPFAM" id="SSF53474">
    <property type="entry name" value="alpha/beta-Hydrolases"/>
    <property type="match status" value="1"/>
</dbReference>
<dbReference type="InterPro" id="IPR029058">
    <property type="entry name" value="AB_hydrolase_fold"/>
</dbReference>
<feature type="transmembrane region" description="Helical" evidence="2">
    <location>
        <begin position="285"/>
        <end position="307"/>
    </location>
</feature>
<feature type="transmembrane region" description="Helical" evidence="2">
    <location>
        <begin position="160"/>
        <end position="183"/>
    </location>
</feature>
<feature type="region of interest" description="Disordered" evidence="1">
    <location>
        <begin position="573"/>
        <end position="604"/>
    </location>
</feature>
<dbReference type="PANTHER" id="PTHR45856:SF11">
    <property type="entry name" value="FUNGAL LIPASE-LIKE DOMAIN-CONTAINING PROTEIN"/>
    <property type="match status" value="1"/>
</dbReference>
<gene>
    <name evidence="4" type="ORF">TrCOL_g11436</name>
</gene>
<feature type="domain" description="Fungal lipase-type" evidence="3">
    <location>
        <begin position="755"/>
        <end position="910"/>
    </location>
</feature>
<feature type="compositionally biased region" description="Basic and acidic residues" evidence="1">
    <location>
        <begin position="115"/>
        <end position="138"/>
    </location>
</feature>
<dbReference type="EMBL" id="BRYA01000309">
    <property type="protein sequence ID" value="GMI46644.1"/>
    <property type="molecule type" value="Genomic_DNA"/>
</dbReference>
<keyword evidence="2" id="KW-1133">Transmembrane helix</keyword>
<accession>A0A9W7LDL3</accession>
<dbReference type="PANTHER" id="PTHR45856">
    <property type="entry name" value="ALPHA/BETA-HYDROLASES SUPERFAMILY PROTEIN"/>
    <property type="match status" value="1"/>
</dbReference>
<feature type="region of interest" description="Disordered" evidence="1">
    <location>
        <begin position="105"/>
        <end position="138"/>
    </location>
</feature>
<dbReference type="Gene3D" id="3.40.50.1820">
    <property type="entry name" value="alpha/beta hydrolase"/>
    <property type="match status" value="1"/>
</dbReference>
<dbReference type="InterPro" id="IPR051218">
    <property type="entry name" value="Sec_MonoDiacylglyc_Lipase"/>
</dbReference>
<protein>
    <recommendedName>
        <fullName evidence="3">Fungal lipase-type domain-containing protein</fullName>
    </recommendedName>
</protein>
<reference evidence="5" key="1">
    <citation type="journal article" date="2023" name="Commun. Biol.">
        <title>Genome analysis of Parmales, the sister group of diatoms, reveals the evolutionary specialization of diatoms from phago-mixotrophs to photoautotrophs.</title>
        <authorList>
            <person name="Ban H."/>
            <person name="Sato S."/>
            <person name="Yoshikawa S."/>
            <person name="Yamada K."/>
            <person name="Nakamura Y."/>
            <person name="Ichinomiya M."/>
            <person name="Sato N."/>
            <person name="Blanc-Mathieu R."/>
            <person name="Endo H."/>
            <person name="Kuwata A."/>
            <person name="Ogata H."/>
        </authorList>
    </citation>
    <scope>NUCLEOTIDE SEQUENCE [LARGE SCALE GENOMIC DNA]</scope>
</reference>
<feature type="transmembrane region" description="Helical" evidence="2">
    <location>
        <begin position="195"/>
        <end position="222"/>
    </location>
</feature>
<sequence length="1113" mass="126082">MTNKSETQKHSSPSNSADSSDSASSSAHDELHFFDSYEDEDLYLREVASAPPLLGARPSTAVNFTPGTLRSSLPPAVRSRMTTRISYHQDGINRYKQKQLLHRTKSVYQKSSSQKRSEERRMRDEMRKAEKEAEKRHREANPEAYEKGLLRYEFLTAREFTAIFSILALVLIISIATLVFFVIASRILEGPTDSYGLQVIGFVCIFISAGLFIINLTFLSLYSERICKTRYMSFTRLQNRTMVASVIGLILALCIASTYLAQYVISIINDETCVFITPTVYGLTAIRWLFLVTLFFFINCLAIEHIVGPTGNTVSPYFRRDGWANARYYFFLQFPNLSVYVALLVVTGLDVVEAFTTEPSEYFALCANFQKNPGVPCLPTILDERNRSMFEPILWWTVVLLFVVYTTIAWYRLSHRPWRKYASVNISLRLHILQSTPILMGVVAVKMVKVYQSVSDRCGNEYDEVMIQTPEIILLVTGWACIRAFTSAPIMIYECRRQIRYRVLSNFLWVERNFHAIDSHSFWADSIGTDEYNSEYCDYGSNKTLGAQPVFCFETMVKMLFWAEVTYLENPETAPAASQAPETSKDEGNTGSSPTSDEPRGGSFKRTFGWSLAPRRTKGGGFGVNIGDQLKESLDLNEKDTESHRVRKVGLGSSTELRRTAYSDSKKSSSWSLSKSLLRGSSDASKAFTRRGSSYQQEWAKHMQSYVDSESNKLGFTRSLVIAMNHYDMEFYKVFHEALSETRVIVAWGTNGQIVVSFRGTVKLPNMLNDISCLHTTWRSMLPASKARARNGCEAFCRRPMIHHGFKRAMASENIGSDLITFICFLIHDLIKSKAVRPCIRITGHSLGGALATLMSYEVMARCKDVDLTEKEIIVYTFGCPGLCNPLSKSLYEEEIPTIFHVINDVDFIAYCGPWLRFLKPGIIVLINKYGDILVRPSKIESSLHHLWFQEKLKDHWLSSYRASVAKICESDPECSKETIETILDANPFMRNDFQPKNLDGIPPSRFQRLEFITSSPIGKMVAKPFKVFGTGIMAIGSRGDTSINKIKSQFRRESSRASQFAEEDGWDGDAEDNGGKLFQWENEDCRSLDEEASGEEEAGEEEGEDIQIQVVL</sequence>
<feature type="region of interest" description="Disordered" evidence="1">
    <location>
        <begin position="1"/>
        <end position="28"/>
    </location>
</feature>
<feature type="compositionally biased region" description="Acidic residues" evidence="1">
    <location>
        <begin position="1091"/>
        <end position="1106"/>
    </location>
</feature>
<organism evidence="4 5">
    <name type="scientific">Triparma columacea</name>
    <dbReference type="NCBI Taxonomy" id="722753"/>
    <lineage>
        <taxon>Eukaryota</taxon>
        <taxon>Sar</taxon>
        <taxon>Stramenopiles</taxon>
        <taxon>Ochrophyta</taxon>
        <taxon>Bolidophyceae</taxon>
        <taxon>Parmales</taxon>
        <taxon>Triparmaceae</taxon>
        <taxon>Triparma</taxon>
    </lineage>
</organism>
<evidence type="ECO:0000313" key="5">
    <source>
        <dbReference type="Proteomes" id="UP001165065"/>
    </source>
</evidence>
<feature type="transmembrane region" description="Helical" evidence="2">
    <location>
        <begin position="243"/>
        <end position="265"/>
    </location>
</feature>
<dbReference type="AlphaFoldDB" id="A0A9W7LDL3"/>
<feature type="transmembrane region" description="Helical" evidence="2">
    <location>
        <begin position="328"/>
        <end position="349"/>
    </location>
</feature>
<keyword evidence="2" id="KW-0812">Transmembrane</keyword>
<keyword evidence="5" id="KW-1185">Reference proteome</keyword>
<proteinExistence type="predicted"/>
<dbReference type="InterPro" id="IPR002921">
    <property type="entry name" value="Fungal_lipase-type"/>
</dbReference>